<dbReference type="GO" id="GO:0019867">
    <property type="term" value="C:outer membrane"/>
    <property type="evidence" value="ECO:0007669"/>
    <property type="project" value="InterPro"/>
</dbReference>
<name>A0AAE3MGK9_9BACT</name>
<organism evidence="4 5">
    <name type="scientific">Plebeiibacterium marinum</name>
    <dbReference type="NCBI Taxonomy" id="2992111"/>
    <lineage>
        <taxon>Bacteria</taxon>
        <taxon>Pseudomonadati</taxon>
        <taxon>Bacteroidota</taxon>
        <taxon>Bacteroidia</taxon>
        <taxon>Marinilabiliales</taxon>
        <taxon>Marinilabiliaceae</taxon>
        <taxon>Plebeiibacterium</taxon>
    </lineage>
</organism>
<dbReference type="Proteomes" id="UP001207408">
    <property type="component" value="Unassembled WGS sequence"/>
</dbReference>
<keyword evidence="2" id="KW-0472">Membrane</keyword>
<dbReference type="Pfam" id="PF01103">
    <property type="entry name" value="Omp85"/>
    <property type="match status" value="1"/>
</dbReference>
<evidence type="ECO:0000313" key="5">
    <source>
        <dbReference type="Proteomes" id="UP001207408"/>
    </source>
</evidence>
<comment type="caution">
    <text evidence="4">The sequence shown here is derived from an EMBL/GenBank/DDBJ whole genome shotgun (WGS) entry which is preliminary data.</text>
</comment>
<protein>
    <submittedName>
        <fullName evidence="4">BamA/TamA family outer membrane protein</fullName>
    </submittedName>
</protein>
<evidence type="ECO:0000256" key="1">
    <source>
        <dbReference type="ARBA" id="ARBA00004370"/>
    </source>
</evidence>
<gene>
    <name evidence="4" type="ORF">OM074_16640</name>
</gene>
<reference evidence="4" key="1">
    <citation type="submission" date="2022-10" db="EMBL/GenBank/DDBJ databases">
        <authorList>
            <person name="Yu W.X."/>
        </authorList>
    </citation>
    <scope>NUCLEOTIDE SEQUENCE</scope>
    <source>
        <strain evidence="4">D04</strain>
    </source>
</reference>
<keyword evidence="5" id="KW-1185">Reference proteome</keyword>
<feature type="domain" description="Bacterial surface antigen (D15)" evidence="3">
    <location>
        <begin position="116"/>
        <end position="345"/>
    </location>
</feature>
<evidence type="ECO:0000259" key="3">
    <source>
        <dbReference type="Pfam" id="PF01103"/>
    </source>
</evidence>
<accession>A0AAE3MGK9</accession>
<proteinExistence type="predicted"/>
<sequence>MLEFRGGALVFFLFFVFNMLGQEVTTIDPVKTEVEGLNSLSPELCKEKNLMITPYVAPTYTPELGMLISGGGLVSFKIHPQNPLVDRSSVPFSIGYSTNGSISLAAFPCIYGKNDKIRILTRIFYRDMPDNYWGVGYDAGNRTAETDATTNYQRQWFSVEGKVVRRVNKNFFVGLSYDFNSTKAMGLNEYMQADAYVMTYGSSATNFGLGLAFELDKRDNVQNPQEGYLLSLAFTKYNKIFRFSDSNEFSKTTLDARKYFKLGHKKVLATQFKTQFGDGNIPWMDMPQLGTPFDLRGYHWGRFRDKISLFGITEYRHMFSGRNMRALEKYISKMGFVVWSGFGAVTPRYDKLKNILPNVGAGLRVEIQPGMNLRVDYGVAKDQRSLYIAFSEAF</sequence>
<evidence type="ECO:0000313" key="4">
    <source>
        <dbReference type="EMBL" id="MCW3807267.1"/>
    </source>
</evidence>
<dbReference type="AlphaFoldDB" id="A0AAE3MGK9"/>
<dbReference type="Gene3D" id="2.40.160.50">
    <property type="entry name" value="membrane protein fhac: a member of the omp85/tpsb transporter family"/>
    <property type="match status" value="1"/>
</dbReference>
<dbReference type="InterPro" id="IPR000184">
    <property type="entry name" value="Bac_surfAg_D15"/>
</dbReference>
<comment type="subcellular location">
    <subcellularLocation>
        <location evidence="1">Membrane</location>
    </subcellularLocation>
</comment>
<dbReference type="EMBL" id="JAPDPI010000042">
    <property type="protein sequence ID" value="MCW3807267.1"/>
    <property type="molecule type" value="Genomic_DNA"/>
</dbReference>
<dbReference type="RefSeq" id="WP_301201502.1">
    <property type="nucleotide sequence ID" value="NZ_JAPDPI010000042.1"/>
</dbReference>
<evidence type="ECO:0000256" key="2">
    <source>
        <dbReference type="ARBA" id="ARBA00023136"/>
    </source>
</evidence>